<dbReference type="InterPro" id="IPR027843">
    <property type="entry name" value="DUF4440"/>
</dbReference>
<evidence type="ECO:0000259" key="1">
    <source>
        <dbReference type="Pfam" id="PF14534"/>
    </source>
</evidence>
<feature type="domain" description="DUF4440" evidence="1">
    <location>
        <begin position="2"/>
        <end position="108"/>
    </location>
</feature>
<gene>
    <name evidence="2" type="ORF">GCM10023189_55610</name>
</gene>
<dbReference type="EMBL" id="BAABHD010000084">
    <property type="protein sequence ID" value="GAA4469132.1"/>
    <property type="molecule type" value="Genomic_DNA"/>
</dbReference>
<dbReference type="Gene3D" id="3.10.450.50">
    <property type="match status" value="1"/>
</dbReference>
<keyword evidence="3" id="KW-1185">Reference proteome</keyword>
<dbReference type="InterPro" id="IPR032710">
    <property type="entry name" value="NTF2-like_dom_sf"/>
</dbReference>
<protein>
    <recommendedName>
        <fullName evidence="1">DUF4440 domain-containing protein</fullName>
    </recommendedName>
</protein>
<dbReference type="Pfam" id="PF14534">
    <property type="entry name" value="DUF4440"/>
    <property type="match status" value="1"/>
</dbReference>
<dbReference type="Proteomes" id="UP001501175">
    <property type="component" value="Unassembled WGS sequence"/>
</dbReference>
<sequence length="119" mass="13544">MEQTVVTAILNADTTTLKQVWVPEFLVNNPRNDISVNRAAVLQTQKAGLINYSTFDRVIEQMQVQGDVVITMGHETFVSRNDIPGAKAGQPYKRRFTNIWMKKKGKWQQIARHASIICQ</sequence>
<accession>A0ABP8NPW2</accession>
<comment type="caution">
    <text evidence="2">The sequence shown here is derived from an EMBL/GenBank/DDBJ whole genome shotgun (WGS) entry which is preliminary data.</text>
</comment>
<reference evidence="3" key="1">
    <citation type="journal article" date="2019" name="Int. J. Syst. Evol. Microbiol.">
        <title>The Global Catalogue of Microorganisms (GCM) 10K type strain sequencing project: providing services to taxonomists for standard genome sequencing and annotation.</title>
        <authorList>
            <consortium name="The Broad Institute Genomics Platform"/>
            <consortium name="The Broad Institute Genome Sequencing Center for Infectious Disease"/>
            <person name="Wu L."/>
            <person name="Ma J."/>
        </authorList>
    </citation>
    <scope>NUCLEOTIDE SEQUENCE [LARGE SCALE GENOMIC DNA]</scope>
    <source>
        <strain evidence="3">JCM 17927</strain>
    </source>
</reference>
<name>A0ABP8NPW2_9BACT</name>
<evidence type="ECO:0000313" key="3">
    <source>
        <dbReference type="Proteomes" id="UP001501175"/>
    </source>
</evidence>
<organism evidence="2 3">
    <name type="scientific">Nibrella saemangeumensis</name>
    <dbReference type="NCBI Taxonomy" id="1084526"/>
    <lineage>
        <taxon>Bacteria</taxon>
        <taxon>Pseudomonadati</taxon>
        <taxon>Bacteroidota</taxon>
        <taxon>Cytophagia</taxon>
        <taxon>Cytophagales</taxon>
        <taxon>Spirosomataceae</taxon>
        <taxon>Nibrella</taxon>
    </lineage>
</organism>
<evidence type="ECO:0000313" key="2">
    <source>
        <dbReference type="EMBL" id="GAA4469132.1"/>
    </source>
</evidence>
<dbReference type="SUPFAM" id="SSF54427">
    <property type="entry name" value="NTF2-like"/>
    <property type="match status" value="1"/>
</dbReference>
<proteinExistence type="predicted"/>